<accession>A0A918WMP9</accession>
<evidence type="ECO:0000256" key="1">
    <source>
        <dbReference type="SAM" id="SignalP"/>
    </source>
</evidence>
<name>A0A918WMP9_9BACT</name>
<keyword evidence="1" id="KW-0732">Signal</keyword>
<evidence type="ECO:0008006" key="4">
    <source>
        <dbReference type="Google" id="ProtNLM"/>
    </source>
</evidence>
<dbReference type="RefSeq" id="WP_189571381.1">
    <property type="nucleotide sequence ID" value="NZ_BMXI01000013.1"/>
</dbReference>
<evidence type="ECO:0000313" key="3">
    <source>
        <dbReference type="Proteomes" id="UP000644507"/>
    </source>
</evidence>
<evidence type="ECO:0000313" key="2">
    <source>
        <dbReference type="EMBL" id="GHC60206.1"/>
    </source>
</evidence>
<gene>
    <name evidence="2" type="ORF">GCM10007100_29350</name>
</gene>
<dbReference type="AlphaFoldDB" id="A0A918WMP9"/>
<dbReference type="Gene3D" id="2.60.120.260">
    <property type="entry name" value="Galactose-binding domain-like"/>
    <property type="match status" value="4"/>
</dbReference>
<reference evidence="2" key="1">
    <citation type="journal article" date="2014" name="Int. J. Syst. Evol. Microbiol.">
        <title>Complete genome sequence of Corynebacterium casei LMG S-19264T (=DSM 44701T), isolated from a smear-ripened cheese.</title>
        <authorList>
            <consortium name="US DOE Joint Genome Institute (JGI-PGF)"/>
            <person name="Walter F."/>
            <person name="Albersmeier A."/>
            <person name="Kalinowski J."/>
            <person name="Ruckert C."/>
        </authorList>
    </citation>
    <scope>NUCLEOTIDE SEQUENCE</scope>
    <source>
        <strain evidence="2">KCTC 12988</strain>
    </source>
</reference>
<protein>
    <recommendedName>
        <fullName evidence="4">MAM domain-containing protein</fullName>
    </recommendedName>
</protein>
<organism evidence="2 3">
    <name type="scientific">Roseibacillus persicicus</name>
    <dbReference type="NCBI Taxonomy" id="454148"/>
    <lineage>
        <taxon>Bacteria</taxon>
        <taxon>Pseudomonadati</taxon>
        <taxon>Verrucomicrobiota</taxon>
        <taxon>Verrucomicrobiia</taxon>
        <taxon>Verrucomicrobiales</taxon>
        <taxon>Verrucomicrobiaceae</taxon>
        <taxon>Roseibacillus</taxon>
    </lineage>
</organism>
<feature type="chain" id="PRO_5036696233" description="MAM domain-containing protein" evidence="1">
    <location>
        <begin position="23"/>
        <end position="763"/>
    </location>
</feature>
<proteinExistence type="predicted"/>
<dbReference type="EMBL" id="BMXI01000013">
    <property type="protein sequence ID" value="GHC60206.1"/>
    <property type="molecule type" value="Genomic_DNA"/>
</dbReference>
<keyword evidence="3" id="KW-1185">Reference proteome</keyword>
<comment type="caution">
    <text evidence="2">The sequence shown here is derived from an EMBL/GenBank/DDBJ whole genome shotgun (WGS) entry which is preliminary data.</text>
</comment>
<sequence length="763" mass="79271">MKTKTKNQVVGLLVGATMGAYAVPVLVPNGDFEDAGGPATSWQENFGGGTFTYLYPETEGNADGHVVIDNIDSGYGLLIANNNTPISLAGLGITAGDTYRFSQDMRFTPESVFGSSVGTTDMGGLKVEFYAGGELLGSTGDLFPEVIGFGDTWESYDFDIHIPNGVDGIKVILLWGLQSTVSFDNVRIESDALPPVTGIPNGDFSIPDGDSWGLNDDDGFAVIEYPATGGSGDDGGYGLIDATSAFFGVLISQSDQVLPVAGLGLEPGKTYHFHQDMKLFSGANIGGLKVEFYSFGTQHSTTGNLCPELIGGGDWNTYTFPVRIPPNADGIKVVALYGEESSVGYDNFNIDPVAVSDSPVTGIPNGDFSEGGKNWATAGEPDTVFAYPDTGGNPGGCAEMTNSGFGFGVLVANAESSIPLESLGLTGGNAYTFKMDTYRVAGTDVGKLKVEFYRRGIAQGNSGDIAATTETGVWTSNDFQVSIPSDADAIRVVPVAGIDSVIRYDNLAVDPTPIEAPVIPNLDFEQGGAGWAFFSSGNTVTYPTTGGSDLKGSPDGGYASIDSPSGWAVLVASSGAIIALDDLGLSAGDDFTVEMDMKNFGVGAAVGSLKLEWYSGTSGGQPTGDEQAISPEPIEPADEWQTYTFNFSIPNTIGAGGVVDGFKLVPIAAIPGVIGYDNIEFLSSNEPVSITIAASGFDASGNFFIDVLEGVSGLQVTTSPDLASEFVSATGVTNDGANRFTIPAANLDSNTDGADFFRVEESS</sequence>
<feature type="signal peptide" evidence="1">
    <location>
        <begin position="1"/>
        <end position="22"/>
    </location>
</feature>
<reference evidence="2" key="2">
    <citation type="submission" date="2020-09" db="EMBL/GenBank/DDBJ databases">
        <authorList>
            <person name="Sun Q."/>
            <person name="Kim S."/>
        </authorList>
    </citation>
    <scope>NUCLEOTIDE SEQUENCE</scope>
    <source>
        <strain evidence="2">KCTC 12988</strain>
    </source>
</reference>
<dbReference type="Proteomes" id="UP000644507">
    <property type="component" value="Unassembled WGS sequence"/>
</dbReference>